<accession>A0AAV9GGJ1</accession>
<reference evidence="2" key="1">
    <citation type="journal article" date="2023" name="Mol. Phylogenet. Evol.">
        <title>Genome-scale phylogeny and comparative genomics of the fungal order Sordariales.</title>
        <authorList>
            <person name="Hensen N."/>
            <person name="Bonometti L."/>
            <person name="Westerberg I."/>
            <person name="Brannstrom I.O."/>
            <person name="Guillou S."/>
            <person name="Cros-Aarteil S."/>
            <person name="Calhoun S."/>
            <person name="Haridas S."/>
            <person name="Kuo A."/>
            <person name="Mondo S."/>
            <person name="Pangilinan J."/>
            <person name="Riley R."/>
            <person name="LaButti K."/>
            <person name="Andreopoulos B."/>
            <person name="Lipzen A."/>
            <person name="Chen C."/>
            <person name="Yan M."/>
            <person name="Daum C."/>
            <person name="Ng V."/>
            <person name="Clum A."/>
            <person name="Steindorff A."/>
            <person name="Ohm R.A."/>
            <person name="Martin F."/>
            <person name="Silar P."/>
            <person name="Natvig D.O."/>
            <person name="Lalanne C."/>
            <person name="Gautier V."/>
            <person name="Ament-Velasquez S.L."/>
            <person name="Kruys A."/>
            <person name="Hutchinson M.I."/>
            <person name="Powell A.J."/>
            <person name="Barry K."/>
            <person name="Miller A.N."/>
            <person name="Grigoriev I.V."/>
            <person name="Debuchy R."/>
            <person name="Gladieux P."/>
            <person name="Hiltunen Thoren M."/>
            <person name="Johannesson H."/>
        </authorList>
    </citation>
    <scope>NUCLEOTIDE SEQUENCE</scope>
    <source>
        <strain evidence="2">PSN243</strain>
    </source>
</reference>
<reference evidence="2" key="2">
    <citation type="submission" date="2023-05" db="EMBL/GenBank/DDBJ databases">
        <authorList>
            <consortium name="Lawrence Berkeley National Laboratory"/>
            <person name="Steindorff A."/>
            <person name="Hensen N."/>
            <person name="Bonometti L."/>
            <person name="Westerberg I."/>
            <person name="Brannstrom I.O."/>
            <person name="Guillou S."/>
            <person name="Cros-Aarteil S."/>
            <person name="Calhoun S."/>
            <person name="Haridas S."/>
            <person name="Kuo A."/>
            <person name="Mondo S."/>
            <person name="Pangilinan J."/>
            <person name="Riley R."/>
            <person name="Labutti K."/>
            <person name="Andreopoulos B."/>
            <person name="Lipzen A."/>
            <person name="Chen C."/>
            <person name="Yanf M."/>
            <person name="Daum C."/>
            <person name="Ng V."/>
            <person name="Clum A."/>
            <person name="Ohm R."/>
            <person name="Martin F."/>
            <person name="Silar P."/>
            <person name="Natvig D."/>
            <person name="Lalanne C."/>
            <person name="Gautier V."/>
            <person name="Ament-Velasquez S.L."/>
            <person name="Kruys A."/>
            <person name="Hutchinson M.I."/>
            <person name="Powell A.J."/>
            <person name="Barry K."/>
            <person name="Miller A.N."/>
            <person name="Grigoriev I.V."/>
            <person name="Debuchy R."/>
            <person name="Gladieux P."/>
            <person name="Thoren M.H."/>
            <person name="Johannesson H."/>
        </authorList>
    </citation>
    <scope>NUCLEOTIDE SEQUENCE</scope>
    <source>
        <strain evidence="2">PSN243</strain>
    </source>
</reference>
<organism evidence="2 3">
    <name type="scientific">Podospora aff. communis PSN243</name>
    <dbReference type="NCBI Taxonomy" id="3040156"/>
    <lineage>
        <taxon>Eukaryota</taxon>
        <taxon>Fungi</taxon>
        <taxon>Dikarya</taxon>
        <taxon>Ascomycota</taxon>
        <taxon>Pezizomycotina</taxon>
        <taxon>Sordariomycetes</taxon>
        <taxon>Sordariomycetidae</taxon>
        <taxon>Sordariales</taxon>
        <taxon>Podosporaceae</taxon>
        <taxon>Podospora</taxon>
    </lineage>
</organism>
<keyword evidence="3" id="KW-1185">Reference proteome</keyword>
<name>A0AAV9GGJ1_9PEZI</name>
<dbReference type="Proteomes" id="UP001321760">
    <property type="component" value="Unassembled WGS sequence"/>
</dbReference>
<dbReference type="AlphaFoldDB" id="A0AAV9GGJ1"/>
<gene>
    <name evidence="2" type="ORF">QBC34DRAFT_148612</name>
</gene>
<feature type="compositionally biased region" description="Polar residues" evidence="1">
    <location>
        <begin position="20"/>
        <end position="30"/>
    </location>
</feature>
<feature type="region of interest" description="Disordered" evidence="1">
    <location>
        <begin position="14"/>
        <end position="59"/>
    </location>
</feature>
<evidence type="ECO:0000256" key="1">
    <source>
        <dbReference type="SAM" id="MobiDB-lite"/>
    </source>
</evidence>
<dbReference type="EMBL" id="MU865956">
    <property type="protein sequence ID" value="KAK4446510.1"/>
    <property type="molecule type" value="Genomic_DNA"/>
</dbReference>
<protein>
    <submittedName>
        <fullName evidence="2">Uncharacterized protein</fullName>
    </submittedName>
</protein>
<evidence type="ECO:0000313" key="3">
    <source>
        <dbReference type="Proteomes" id="UP001321760"/>
    </source>
</evidence>
<proteinExistence type="predicted"/>
<evidence type="ECO:0000313" key="2">
    <source>
        <dbReference type="EMBL" id="KAK4446510.1"/>
    </source>
</evidence>
<sequence>MALLLIINRSPPRMSPSRLCLSSTHSTPKSHSAGPLTPSDWPIRANSSHRHHGNRSTTLLRRGPRCRYNSSVIVVGQQSRPNSAANVYRFPRLSLCDLGRRSNCRLKKEVAPCTGLQFDPDWGGACLDASRQPSLAPPTPHMKENVAPLLINNQAHARLAQSVERETLIKIHFKSHEIISRSWVRPPRRAQFPAIAILLLFLVSHR</sequence>
<comment type="caution">
    <text evidence="2">The sequence shown here is derived from an EMBL/GenBank/DDBJ whole genome shotgun (WGS) entry which is preliminary data.</text>
</comment>